<dbReference type="AlphaFoldDB" id="A0A8S1H8X8"/>
<feature type="compositionally biased region" description="Basic and acidic residues" evidence="1">
    <location>
        <begin position="498"/>
        <end position="510"/>
    </location>
</feature>
<dbReference type="Proteomes" id="UP000835052">
    <property type="component" value="Unassembled WGS sequence"/>
</dbReference>
<organism evidence="2 3">
    <name type="scientific">Caenorhabditis auriculariae</name>
    <dbReference type="NCBI Taxonomy" id="2777116"/>
    <lineage>
        <taxon>Eukaryota</taxon>
        <taxon>Metazoa</taxon>
        <taxon>Ecdysozoa</taxon>
        <taxon>Nematoda</taxon>
        <taxon>Chromadorea</taxon>
        <taxon>Rhabditida</taxon>
        <taxon>Rhabditina</taxon>
        <taxon>Rhabditomorpha</taxon>
        <taxon>Rhabditoidea</taxon>
        <taxon>Rhabditidae</taxon>
        <taxon>Peloderinae</taxon>
        <taxon>Caenorhabditis</taxon>
    </lineage>
</organism>
<evidence type="ECO:0000313" key="3">
    <source>
        <dbReference type="Proteomes" id="UP000835052"/>
    </source>
</evidence>
<evidence type="ECO:0000313" key="2">
    <source>
        <dbReference type="EMBL" id="CAD6192519.1"/>
    </source>
</evidence>
<feature type="compositionally biased region" description="Polar residues" evidence="1">
    <location>
        <begin position="19"/>
        <end position="34"/>
    </location>
</feature>
<feature type="compositionally biased region" description="Basic and acidic residues" evidence="1">
    <location>
        <begin position="238"/>
        <end position="259"/>
    </location>
</feature>
<feature type="compositionally biased region" description="Basic residues" evidence="1">
    <location>
        <begin position="260"/>
        <end position="280"/>
    </location>
</feature>
<feature type="compositionally biased region" description="Polar residues" evidence="1">
    <location>
        <begin position="404"/>
        <end position="415"/>
    </location>
</feature>
<keyword evidence="3" id="KW-1185">Reference proteome</keyword>
<dbReference type="EMBL" id="CAJGYM010000028">
    <property type="protein sequence ID" value="CAD6192519.1"/>
    <property type="molecule type" value="Genomic_DNA"/>
</dbReference>
<dbReference type="OrthoDB" id="5843289at2759"/>
<reference evidence="2" key="1">
    <citation type="submission" date="2020-10" db="EMBL/GenBank/DDBJ databases">
        <authorList>
            <person name="Kikuchi T."/>
        </authorList>
    </citation>
    <scope>NUCLEOTIDE SEQUENCE</scope>
    <source>
        <strain evidence="2">NKZ352</strain>
    </source>
</reference>
<feature type="compositionally biased region" description="Polar residues" evidence="1">
    <location>
        <begin position="147"/>
        <end position="161"/>
    </location>
</feature>
<sequence>MQNSEVKALKSGKMDGSLRSASSLPSTAKSTTPVTALEDSDSNASLVPTALENSTRTAIGGSSRLTTLSLSDTSAGHHTSPSAHTARSSSQSSRPNSKVEPPENLLNNLRKGKLFGGSRQFTEEPEAIASHRKSNVMSVEFSNATCQTNSNLSQRSRASSITDHKLEPSNENRRLGNPPTLPTLPKTMDKFPRPTPPRRRVSSLGASQLQLTNPVKPVILNKDDSESDDSTSETEESGQEKSKQAIKKTDKSQISEKSQKSRKSMKSSRKPRTAQKKSHLRKIEKGTESSKNSSVDTARSFGSSFGGSSGASAKSFKTKTGLPLLLPKNAAKGSQQSLNTGETSARGTKALRNSQRSGLKPVTPKTALGDLSARSKCSQKRGTTPIPDASLGLNNKSAIGANEPLTTFTNPSNPARNDASRPPGNTPEYNRAMNSLFVNRNTSLNTKQVDRRFPGVGQSLRPQFPEPQGRQIAQEDVLVYDLARARAAQRAGLHAPKRQTEINHASRDLSNRNPQLQSVPQEFLVENRPKPGSTVVIHGTTPDGKNKVEFTIQMRIMAGEALKGSSKPIDLIPEKQRSGQTQQKPTSRGGAHDL</sequence>
<gene>
    <name evidence="2" type="ORF">CAUJ_LOCUS8438</name>
</gene>
<feature type="compositionally biased region" description="Polar residues" evidence="1">
    <location>
        <begin position="204"/>
        <end position="213"/>
    </location>
</feature>
<feature type="compositionally biased region" description="Polar residues" evidence="1">
    <location>
        <begin position="42"/>
        <end position="57"/>
    </location>
</feature>
<feature type="region of interest" description="Disordered" evidence="1">
    <location>
        <begin position="1"/>
        <end position="118"/>
    </location>
</feature>
<feature type="region of interest" description="Disordered" evidence="1">
    <location>
        <begin position="147"/>
        <end position="428"/>
    </location>
</feature>
<name>A0A8S1H8X8_9PELO</name>
<proteinExistence type="predicted"/>
<feature type="compositionally biased region" description="Basic and acidic residues" evidence="1">
    <location>
        <begin position="162"/>
        <end position="174"/>
    </location>
</feature>
<feature type="region of interest" description="Disordered" evidence="1">
    <location>
        <begin position="561"/>
        <end position="594"/>
    </location>
</feature>
<evidence type="ECO:0000256" key="1">
    <source>
        <dbReference type="SAM" id="MobiDB-lite"/>
    </source>
</evidence>
<feature type="compositionally biased region" description="Low complexity" evidence="1">
    <location>
        <begin position="62"/>
        <end position="96"/>
    </location>
</feature>
<accession>A0A8S1H8X8</accession>
<comment type="caution">
    <text evidence="2">The sequence shown here is derived from an EMBL/GenBank/DDBJ whole genome shotgun (WGS) entry which is preliminary data.</text>
</comment>
<feature type="compositionally biased region" description="Polar residues" evidence="1">
    <location>
        <begin position="332"/>
        <end position="357"/>
    </location>
</feature>
<protein>
    <submittedName>
        <fullName evidence="2">Uncharacterized protein</fullName>
    </submittedName>
</protein>
<feature type="compositionally biased region" description="Acidic residues" evidence="1">
    <location>
        <begin position="225"/>
        <end position="237"/>
    </location>
</feature>
<feature type="region of interest" description="Disordered" evidence="1">
    <location>
        <begin position="490"/>
        <end position="513"/>
    </location>
</feature>
<feature type="compositionally biased region" description="Low complexity" evidence="1">
    <location>
        <begin position="310"/>
        <end position="327"/>
    </location>
</feature>